<dbReference type="InterPro" id="IPR035985">
    <property type="entry name" value="Ubiquitin-activating_enz"/>
</dbReference>
<dbReference type="GO" id="GO:0000422">
    <property type="term" value="P:autophagy of mitochondrion"/>
    <property type="evidence" value="ECO:0007669"/>
    <property type="project" value="TreeGrafter"/>
</dbReference>
<dbReference type="Proteomes" id="UP000015106">
    <property type="component" value="Chromosome 2"/>
</dbReference>
<dbReference type="Pfam" id="PF00899">
    <property type="entry name" value="ThiF"/>
    <property type="match status" value="1"/>
</dbReference>
<dbReference type="InterPro" id="IPR000594">
    <property type="entry name" value="ThiF_NAD_FAD-bd"/>
</dbReference>
<dbReference type="Gramene" id="TuG1812G0200003457.01.T01">
    <property type="protein sequence ID" value="TuG1812G0200003457.01.T01"/>
    <property type="gene ID" value="TuG1812G0200003457.01"/>
</dbReference>
<evidence type="ECO:0000313" key="2">
    <source>
        <dbReference type="EnsemblPlants" id="TuG1812G0200003457.01.T01"/>
    </source>
</evidence>
<dbReference type="PANTHER" id="PTHR10953">
    <property type="entry name" value="UBIQUITIN-ACTIVATING ENZYME E1"/>
    <property type="match status" value="1"/>
</dbReference>
<reference evidence="2" key="2">
    <citation type="submission" date="2018-03" db="EMBL/GenBank/DDBJ databases">
        <title>The Triticum urartu genome reveals the dynamic nature of wheat genome evolution.</title>
        <authorList>
            <person name="Ling H."/>
            <person name="Ma B."/>
            <person name="Shi X."/>
            <person name="Liu H."/>
            <person name="Dong L."/>
            <person name="Sun H."/>
            <person name="Cao Y."/>
            <person name="Gao Q."/>
            <person name="Zheng S."/>
            <person name="Li Y."/>
            <person name="Yu Y."/>
            <person name="Du H."/>
            <person name="Qi M."/>
            <person name="Li Y."/>
            <person name="Yu H."/>
            <person name="Cui Y."/>
            <person name="Wang N."/>
            <person name="Chen C."/>
            <person name="Wu H."/>
            <person name="Zhao Y."/>
            <person name="Zhang J."/>
            <person name="Li Y."/>
            <person name="Zhou W."/>
            <person name="Zhang B."/>
            <person name="Hu W."/>
            <person name="Eijk M."/>
            <person name="Tang J."/>
            <person name="Witsenboer H."/>
            <person name="Zhao S."/>
            <person name="Li Z."/>
            <person name="Zhang A."/>
            <person name="Wang D."/>
            <person name="Liang C."/>
        </authorList>
    </citation>
    <scope>NUCLEOTIDE SEQUENCE [LARGE SCALE GENOMIC DNA]</scope>
    <source>
        <strain evidence="2">cv. G1812</strain>
    </source>
</reference>
<evidence type="ECO:0000259" key="1">
    <source>
        <dbReference type="Pfam" id="PF00899"/>
    </source>
</evidence>
<reference evidence="3" key="1">
    <citation type="journal article" date="2013" name="Nature">
        <title>Draft genome of the wheat A-genome progenitor Triticum urartu.</title>
        <authorList>
            <person name="Ling H.Q."/>
            <person name="Zhao S."/>
            <person name="Liu D."/>
            <person name="Wang J."/>
            <person name="Sun H."/>
            <person name="Zhang C."/>
            <person name="Fan H."/>
            <person name="Li D."/>
            <person name="Dong L."/>
            <person name="Tao Y."/>
            <person name="Gao C."/>
            <person name="Wu H."/>
            <person name="Li Y."/>
            <person name="Cui Y."/>
            <person name="Guo X."/>
            <person name="Zheng S."/>
            <person name="Wang B."/>
            <person name="Yu K."/>
            <person name="Liang Q."/>
            <person name="Yang W."/>
            <person name="Lou X."/>
            <person name="Chen J."/>
            <person name="Feng M."/>
            <person name="Jian J."/>
            <person name="Zhang X."/>
            <person name="Luo G."/>
            <person name="Jiang Y."/>
            <person name="Liu J."/>
            <person name="Wang Z."/>
            <person name="Sha Y."/>
            <person name="Zhang B."/>
            <person name="Wu H."/>
            <person name="Tang D."/>
            <person name="Shen Q."/>
            <person name="Xue P."/>
            <person name="Zou S."/>
            <person name="Wang X."/>
            <person name="Liu X."/>
            <person name="Wang F."/>
            <person name="Yang Y."/>
            <person name="An X."/>
            <person name="Dong Z."/>
            <person name="Zhang K."/>
            <person name="Zhang X."/>
            <person name="Luo M.C."/>
            <person name="Dvorak J."/>
            <person name="Tong Y."/>
            <person name="Wang J."/>
            <person name="Yang H."/>
            <person name="Li Z."/>
            <person name="Wang D."/>
            <person name="Zhang A."/>
            <person name="Wang J."/>
        </authorList>
    </citation>
    <scope>NUCLEOTIDE SEQUENCE</scope>
    <source>
        <strain evidence="3">cv. G1812</strain>
    </source>
</reference>
<organism evidence="2 3">
    <name type="scientific">Triticum urartu</name>
    <name type="common">Red wild einkorn</name>
    <name type="synonym">Crithodium urartu</name>
    <dbReference type="NCBI Taxonomy" id="4572"/>
    <lineage>
        <taxon>Eukaryota</taxon>
        <taxon>Viridiplantae</taxon>
        <taxon>Streptophyta</taxon>
        <taxon>Embryophyta</taxon>
        <taxon>Tracheophyta</taxon>
        <taxon>Spermatophyta</taxon>
        <taxon>Magnoliopsida</taxon>
        <taxon>Liliopsida</taxon>
        <taxon>Poales</taxon>
        <taxon>Poaceae</taxon>
        <taxon>BOP clade</taxon>
        <taxon>Pooideae</taxon>
        <taxon>Triticodae</taxon>
        <taxon>Triticeae</taxon>
        <taxon>Triticinae</taxon>
        <taxon>Triticum</taxon>
    </lineage>
</organism>
<dbReference type="GO" id="GO:0019779">
    <property type="term" value="F:Atg8 activating enzyme activity"/>
    <property type="evidence" value="ECO:0007669"/>
    <property type="project" value="TreeGrafter"/>
</dbReference>
<evidence type="ECO:0000313" key="3">
    <source>
        <dbReference type="Proteomes" id="UP000015106"/>
    </source>
</evidence>
<dbReference type="GO" id="GO:0000407">
    <property type="term" value="C:phagophore assembly site"/>
    <property type="evidence" value="ECO:0007669"/>
    <property type="project" value="TreeGrafter"/>
</dbReference>
<dbReference type="GO" id="GO:0034727">
    <property type="term" value="P:piecemeal microautophagy of the nucleus"/>
    <property type="evidence" value="ECO:0007669"/>
    <property type="project" value="TreeGrafter"/>
</dbReference>
<feature type="domain" description="THIF-type NAD/FAD binding fold" evidence="1">
    <location>
        <begin position="2"/>
        <end position="138"/>
    </location>
</feature>
<dbReference type="GO" id="GO:0000045">
    <property type="term" value="P:autophagosome assembly"/>
    <property type="evidence" value="ECO:0007669"/>
    <property type="project" value="TreeGrafter"/>
</dbReference>
<dbReference type="GO" id="GO:0006995">
    <property type="term" value="P:cellular response to nitrogen starvation"/>
    <property type="evidence" value="ECO:0007669"/>
    <property type="project" value="TreeGrafter"/>
</dbReference>
<keyword evidence="3" id="KW-1185">Reference proteome</keyword>
<dbReference type="EnsemblPlants" id="TuG1812G0200003457.01.T01">
    <property type="protein sequence ID" value="TuG1812G0200003457.01.T01"/>
    <property type="gene ID" value="TuG1812G0200003457.01"/>
</dbReference>
<accession>A0A8R7PFL1</accession>
<dbReference type="InterPro" id="IPR045886">
    <property type="entry name" value="ThiF/MoeB/HesA"/>
</dbReference>
<dbReference type="SUPFAM" id="SSF69572">
    <property type="entry name" value="Activating enzymes of the ubiquitin-like proteins"/>
    <property type="match status" value="1"/>
</dbReference>
<name>A0A8R7PFL1_TRIUA</name>
<dbReference type="GO" id="GO:0019778">
    <property type="term" value="F:Atg12 activating enzyme activity"/>
    <property type="evidence" value="ECO:0007669"/>
    <property type="project" value="TreeGrafter"/>
</dbReference>
<reference evidence="2" key="3">
    <citation type="submission" date="2022-06" db="UniProtKB">
        <authorList>
            <consortium name="EnsemblPlants"/>
        </authorList>
    </citation>
    <scope>IDENTIFICATION</scope>
</reference>
<dbReference type="GO" id="GO:0032446">
    <property type="term" value="P:protein modification by small protein conjugation"/>
    <property type="evidence" value="ECO:0007669"/>
    <property type="project" value="TreeGrafter"/>
</dbReference>
<dbReference type="PANTHER" id="PTHR10953:SF3">
    <property type="entry name" value="UBIQUITIN-LIKE MODIFIER-ACTIVATING ENZYME ATG7"/>
    <property type="match status" value="1"/>
</dbReference>
<proteinExistence type="predicted"/>
<protein>
    <recommendedName>
        <fullName evidence="1">THIF-type NAD/FAD binding fold domain-containing protein</fullName>
    </recommendedName>
</protein>
<dbReference type="AlphaFoldDB" id="A0A8R7PFL1"/>
<sequence length="202" mass="21923">MTCGVRKLTVVDGGCVAIPDVVKQSLYIGNDCGVPRATAIVPHLKERCPAVEVEGIQMEIPVPRNPVSPTKMSSVLDNCKRFQALVASSDVVFLLTDTWESRWFPTLLCANENEIAITSASGYDSYLVMRHGAGPGHNLSTEDALGHQRLGSCFYNNSSSFVNVYYVLQLVLNEIVAMPGLTSIASGKAVELFARILHHEEG</sequence>
<dbReference type="Gene3D" id="3.40.50.720">
    <property type="entry name" value="NAD(P)-binding Rossmann-like Domain"/>
    <property type="match status" value="1"/>
</dbReference>